<evidence type="ECO:0000313" key="6">
    <source>
        <dbReference type="EMBL" id="TFK47305.1"/>
    </source>
</evidence>
<organism evidence="6 7">
    <name type="scientific">Heliocybe sulcata</name>
    <dbReference type="NCBI Taxonomy" id="5364"/>
    <lineage>
        <taxon>Eukaryota</taxon>
        <taxon>Fungi</taxon>
        <taxon>Dikarya</taxon>
        <taxon>Basidiomycota</taxon>
        <taxon>Agaricomycotina</taxon>
        <taxon>Agaricomycetes</taxon>
        <taxon>Gloeophyllales</taxon>
        <taxon>Gloeophyllaceae</taxon>
        <taxon>Heliocybe</taxon>
    </lineage>
</organism>
<dbReference type="Proteomes" id="UP000305948">
    <property type="component" value="Unassembled WGS sequence"/>
</dbReference>
<evidence type="ECO:0000256" key="5">
    <source>
        <dbReference type="SAM" id="Phobius"/>
    </source>
</evidence>
<dbReference type="AlphaFoldDB" id="A0A5C3MR30"/>
<dbReference type="OrthoDB" id="191139at2759"/>
<dbReference type="GO" id="GO:0005783">
    <property type="term" value="C:endoplasmic reticulum"/>
    <property type="evidence" value="ECO:0007669"/>
    <property type="project" value="TreeGrafter"/>
</dbReference>
<dbReference type="InterPro" id="IPR004776">
    <property type="entry name" value="Mem_transp_PIN-like"/>
</dbReference>
<keyword evidence="3 5" id="KW-1133">Transmembrane helix</keyword>
<dbReference type="Pfam" id="PF03547">
    <property type="entry name" value="Mem_trans"/>
    <property type="match status" value="1"/>
</dbReference>
<dbReference type="PANTHER" id="PTHR31794">
    <property type="entry name" value="AUXIN EFFLUX TRANSPORTER FAMILY PROTEIN (EUROFUNG)"/>
    <property type="match status" value="1"/>
</dbReference>
<keyword evidence="7" id="KW-1185">Reference proteome</keyword>
<comment type="subcellular location">
    <subcellularLocation>
        <location evidence="1">Membrane</location>
        <topology evidence="1">Multi-pass membrane protein</topology>
    </subcellularLocation>
</comment>
<evidence type="ECO:0000313" key="7">
    <source>
        <dbReference type="Proteomes" id="UP000305948"/>
    </source>
</evidence>
<evidence type="ECO:0000256" key="3">
    <source>
        <dbReference type="ARBA" id="ARBA00022989"/>
    </source>
</evidence>
<gene>
    <name evidence="6" type="ORF">OE88DRAFT_791865</name>
</gene>
<keyword evidence="4 5" id="KW-0472">Membrane</keyword>
<evidence type="ECO:0000256" key="2">
    <source>
        <dbReference type="ARBA" id="ARBA00022692"/>
    </source>
</evidence>
<name>A0A5C3MR30_9AGAM</name>
<dbReference type="GO" id="GO:0016020">
    <property type="term" value="C:membrane"/>
    <property type="evidence" value="ECO:0007669"/>
    <property type="project" value="UniProtKB-SubCell"/>
</dbReference>
<feature type="transmembrane region" description="Helical" evidence="5">
    <location>
        <begin position="75"/>
        <end position="92"/>
    </location>
</feature>
<accession>A0A5C3MR30</accession>
<evidence type="ECO:0000256" key="1">
    <source>
        <dbReference type="ARBA" id="ARBA00004141"/>
    </source>
</evidence>
<dbReference type="STRING" id="5364.A0A5C3MR30"/>
<dbReference type="GO" id="GO:0055085">
    <property type="term" value="P:transmembrane transport"/>
    <property type="evidence" value="ECO:0007669"/>
    <property type="project" value="InterPro"/>
</dbReference>
<dbReference type="EMBL" id="ML213524">
    <property type="protein sequence ID" value="TFK47305.1"/>
    <property type="molecule type" value="Genomic_DNA"/>
</dbReference>
<dbReference type="PANTHER" id="PTHR31794:SF4">
    <property type="entry name" value="AUXIN EFFLUX TRANSPORTER FAMILY PROTEIN (EUROFUNG)"/>
    <property type="match status" value="1"/>
</dbReference>
<keyword evidence="2 5" id="KW-0812">Transmembrane</keyword>
<evidence type="ECO:0000256" key="4">
    <source>
        <dbReference type="ARBA" id="ARBA00023136"/>
    </source>
</evidence>
<protein>
    <recommendedName>
        <fullName evidence="8">Sugar phosphate transporter domain-containing protein</fullName>
    </recommendedName>
</protein>
<proteinExistence type="predicted"/>
<feature type="transmembrane region" description="Helical" evidence="5">
    <location>
        <begin position="12"/>
        <end position="38"/>
    </location>
</feature>
<sequence>MLTSSAEPLVPSLLASLQGAVCVLLIIGSGYISAHFLLTRSAAKQLSKVVTAIFLPCLMIEQMGPQLTVGEIKRVWVVPIWGLVSTVIAHLWGWGAQVSVFGVVVLNELVGIMRLREY</sequence>
<evidence type="ECO:0008006" key="8">
    <source>
        <dbReference type="Google" id="ProtNLM"/>
    </source>
</evidence>
<reference evidence="6 7" key="1">
    <citation type="journal article" date="2019" name="Nat. Ecol. Evol.">
        <title>Megaphylogeny resolves global patterns of mushroom evolution.</title>
        <authorList>
            <person name="Varga T."/>
            <person name="Krizsan K."/>
            <person name="Foldi C."/>
            <person name="Dima B."/>
            <person name="Sanchez-Garcia M."/>
            <person name="Sanchez-Ramirez S."/>
            <person name="Szollosi G.J."/>
            <person name="Szarkandi J.G."/>
            <person name="Papp V."/>
            <person name="Albert L."/>
            <person name="Andreopoulos W."/>
            <person name="Angelini C."/>
            <person name="Antonin V."/>
            <person name="Barry K.W."/>
            <person name="Bougher N.L."/>
            <person name="Buchanan P."/>
            <person name="Buyck B."/>
            <person name="Bense V."/>
            <person name="Catcheside P."/>
            <person name="Chovatia M."/>
            <person name="Cooper J."/>
            <person name="Damon W."/>
            <person name="Desjardin D."/>
            <person name="Finy P."/>
            <person name="Geml J."/>
            <person name="Haridas S."/>
            <person name="Hughes K."/>
            <person name="Justo A."/>
            <person name="Karasinski D."/>
            <person name="Kautmanova I."/>
            <person name="Kiss B."/>
            <person name="Kocsube S."/>
            <person name="Kotiranta H."/>
            <person name="LaButti K.M."/>
            <person name="Lechner B.E."/>
            <person name="Liimatainen K."/>
            <person name="Lipzen A."/>
            <person name="Lukacs Z."/>
            <person name="Mihaltcheva S."/>
            <person name="Morgado L.N."/>
            <person name="Niskanen T."/>
            <person name="Noordeloos M.E."/>
            <person name="Ohm R.A."/>
            <person name="Ortiz-Santana B."/>
            <person name="Ovrebo C."/>
            <person name="Racz N."/>
            <person name="Riley R."/>
            <person name="Savchenko A."/>
            <person name="Shiryaev A."/>
            <person name="Soop K."/>
            <person name="Spirin V."/>
            <person name="Szebenyi C."/>
            <person name="Tomsovsky M."/>
            <person name="Tulloss R.E."/>
            <person name="Uehling J."/>
            <person name="Grigoriev I.V."/>
            <person name="Vagvolgyi C."/>
            <person name="Papp T."/>
            <person name="Martin F.M."/>
            <person name="Miettinen O."/>
            <person name="Hibbett D.S."/>
            <person name="Nagy L.G."/>
        </authorList>
    </citation>
    <scope>NUCLEOTIDE SEQUENCE [LARGE SCALE GENOMIC DNA]</scope>
    <source>
        <strain evidence="6 7">OMC1185</strain>
    </source>
</reference>